<dbReference type="PROSITE" id="PS51257">
    <property type="entry name" value="PROKAR_LIPOPROTEIN"/>
    <property type="match status" value="1"/>
</dbReference>
<accession>A0A1I1LSF5</accession>
<dbReference type="EMBL" id="FOLO01000017">
    <property type="protein sequence ID" value="SFC75896.1"/>
    <property type="molecule type" value="Genomic_DNA"/>
</dbReference>
<keyword evidence="2" id="KW-1185">Reference proteome</keyword>
<name>A0A1I1LSF5_9GAMM</name>
<protein>
    <recommendedName>
        <fullName evidence="3">DUF4154 domain-containing protein</fullName>
    </recommendedName>
</protein>
<dbReference type="Proteomes" id="UP000198862">
    <property type="component" value="Unassembled WGS sequence"/>
</dbReference>
<dbReference type="RefSeq" id="WP_177208032.1">
    <property type="nucleotide sequence ID" value="NZ_FOLO01000017.1"/>
</dbReference>
<proteinExistence type="predicted"/>
<sequence length="166" mass="18378">MNKWLLSTYFLVLAIISCSLRATELPASLQVVLISKILTFEHSTSHKKEVSIFVLGAPKIYQAFNKLKMKGYGDISINQLEIGAKLPEKSFNIIYVGDGDLIDDAVRYAAKNSTLLVAPNTNWVKKGITVAIGTKDGRPHFYLNLATSTASGLKWDDKILKVAELY</sequence>
<evidence type="ECO:0008006" key="3">
    <source>
        <dbReference type="Google" id="ProtNLM"/>
    </source>
</evidence>
<dbReference type="InterPro" id="IPR025293">
    <property type="entry name" value="YfiR/HmsC-like"/>
</dbReference>
<evidence type="ECO:0000313" key="1">
    <source>
        <dbReference type="EMBL" id="SFC75896.1"/>
    </source>
</evidence>
<reference evidence="1 2" key="1">
    <citation type="submission" date="2016-10" db="EMBL/GenBank/DDBJ databases">
        <authorList>
            <person name="de Groot N.N."/>
        </authorList>
    </citation>
    <scope>NUCLEOTIDE SEQUENCE [LARGE SCALE GENOMIC DNA]</scope>
    <source>
        <strain evidence="1 2">DSM 6059</strain>
    </source>
</reference>
<gene>
    <name evidence="1" type="ORF">SAMN02745724_02485</name>
</gene>
<organism evidence="1 2">
    <name type="scientific">Pseudoalteromonas denitrificans DSM 6059</name>
    <dbReference type="NCBI Taxonomy" id="1123010"/>
    <lineage>
        <taxon>Bacteria</taxon>
        <taxon>Pseudomonadati</taxon>
        <taxon>Pseudomonadota</taxon>
        <taxon>Gammaproteobacteria</taxon>
        <taxon>Alteromonadales</taxon>
        <taxon>Pseudoalteromonadaceae</taxon>
        <taxon>Pseudoalteromonas</taxon>
    </lineage>
</organism>
<evidence type="ECO:0000313" key="2">
    <source>
        <dbReference type="Proteomes" id="UP000198862"/>
    </source>
</evidence>
<dbReference type="Pfam" id="PF13689">
    <property type="entry name" value="DUF4154"/>
    <property type="match status" value="1"/>
</dbReference>
<dbReference type="AlphaFoldDB" id="A0A1I1LSF5"/>